<sequence>MVFPGERDCMATNHERPRKTLHNFTFSSWGFQQNMRCMKVDGASSAAVDYRNGGSEVGLEEFREKLMMDIRTVKESMFRVYEEESESEQRKEMEREISPAVEVKPWKLRKRREVCKAPFIVEEERVGMSMRSKFISTLSKKEVEDDMMMMMGHPPRRRPKKRPRTLQKKINVYPTLNSLSSSLL</sequence>
<feature type="compositionally biased region" description="Basic residues" evidence="1">
    <location>
        <begin position="154"/>
        <end position="167"/>
    </location>
</feature>
<dbReference type="Pfam" id="PF07797">
    <property type="entry name" value="DUF1639"/>
    <property type="match status" value="1"/>
</dbReference>
<organism evidence="2 3">
    <name type="scientific">Eruca vesicaria subsp. sativa</name>
    <name type="common">Garden rocket</name>
    <name type="synonym">Eruca sativa</name>
    <dbReference type="NCBI Taxonomy" id="29727"/>
    <lineage>
        <taxon>Eukaryota</taxon>
        <taxon>Viridiplantae</taxon>
        <taxon>Streptophyta</taxon>
        <taxon>Embryophyta</taxon>
        <taxon>Tracheophyta</taxon>
        <taxon>Spermatophyta</taxon>
        <taxon>Magnoliopsida</taxon>
        <taxon>eudicotyledons</taxon>
        <taxon>Gunneridae</taxon>
        <taxon>Pentapetalae</taxon>
        <taxon>rosids</taxon>
        <taxon>malvids</taxon>
        <taxon>Brassicales</taxon>
        <taxon>Brassicaceae</taxon>
        <taxon>Brassiceae</taxon>
        <taxon>Eruca</taxon>
    </lineage>
</organism>
<accession>A0ABC8KEN3</accession>
<dbReference type="Proteomes" id="UP001642260">
    <property type="component" value="Unassembled WGS sequence"/>
</dbReference>
<name>A0ABC8KEN3_ERUVS</name>
<dbReference type="PANTHER" id="PTHR33130:SF53">
    <property type="entry name" value="(RAPE) HYPOTHETICAL PROTEIN"/>
    <property type="match status" value="1"/>
</dbReference>
<feature type="region of interest" description="Disordered" evidence="1">
    <location>
        <begin position="150"/>
        <end position="170"/>
    </location>
</feature>
<reference evidence="2 3" key="1">
    <citation type="submission" date="2022-03" db="EMBL/GenBank/DDBJ databases">
        <authorList>
            <person name="Macdonald S."/>
            <person name="Ahmed S."/>
            <person name="Newling K."/>
        </authorList>
    </citation>
    <scope>NUCLEOTIDE SEQUENCE [LARGE SCALE GENOMIC DNA]</scope>
</reference>
<dbReference type="EMBL" id="CAKOAT010229821">
    <property type="protein sequence ID" value="CAH8357169.1"/>
    <property type="molecule type" value="Genomic_DNA"/>
</dbReference>
<keyword evidence="3" id="KW-1185">Reference proteome</keyword>
<dbReference type="PANTHER" id="PTHR33130">
    <property type="entry name" value="PUTATIVE (DUF1639)-RELATED"/>
    <property type="match status" value="1"/>
</dbReference>
<dbReference type="InterPro" id="IPR012438">
    <property type="entry name" value="DUF1639"/>
</dbReference>
<dbReference type="AlphaFoldDB" id="A0ABC8KEN3"/>
<evidence type="ECO:0000313" key="3">
    <source>
        <dbReference type="Proteomes" id="UP001642260"/>
    </source>
</evidence>
<comment type="caution">
    <text evidence="2">The sequence shown here is derived from an EMBL/GenBank/DDBJ whole genome shotgun (WGS) entry which is preliminary data.</text>
</comment>
<gene>
    <name evidence="2" type="ORF">ERUC_LOCUS22924</name>
</gene>
<protein>
    <submittedName>
        <fullName evidence="2">Uncharacterized protein</fullName>
    </submittedName>
</protein>
<proteinExistence type="predicted"/>
<evidence type="ECO:0000256" key="1">
    <source>
        <dbReference type="SAM" id="MobiDB-lite"/>
    </source>
</evidence>
<evidence type="ECO:0000313" key="2">
    <source>
        <dbReference type="EMBL" id="CAH8357169.1"/>
    </source>
</evidence>